<evidence type="ECO:0000259" key="2">
    <source>
        <dbReference type="PROSITE" id="PS50043"/>
    </source>
</evidence>
<dbReference type="Proteomes" id="UP000758168">
    <property type="component" value="Unassembled WGS sequence"/>
</dbReference>
<dbReference type="Gene3D" id="1.10.10.10">
    <property type="entry name" value="Winged helix-like DNA-binding domain superfamily/Winged helix DNA-binding domain"/>
    <property type="match status" value="1"/>
</dbReference>
<organism evidence="3 4">
    <name type="scientific">Microlunatus capsulatus</name>
    <dbReference type="NCBI Taxonomy" id="99117"/>
    <lineage>
        <taxon>Bacteria</taxon>
        <taxon>Bacillati</taxon>
        <taxon>Actinomycetota</taxon>
        <taxon>Actinomycetes</taxon>
        <taxon>Propionibacteriales</taxon>
        <taxon>Propionibacteriaceae</taxon>
        <taxon>Microlunatus</taxon>
    </lineage>
</organism>
<reference evidence="3 4" key="1">
    <citation type="submission" date="2021-03" db="EMBL/GenBank/DDBJ databases">
        <title>Sequencing the genomes of 1000 actinobacteria strains.</title>
        <authorList>
            <person name="Klenk H.-P."/>
        </authorList>
    </citation>
    <scope>NUCLEOTIDE SEQUENCE [LARGE SCALE GENOMIC DNA]</scope>
    <source>
        <strain evidence="3 4">DSM 12936</strain>
    </source>
</reference>
<protein>
    <submittedName>
        <fullName evidence="3">DNA-binding NarL/FixJ family response regulator</fullName>
    </submittedName>
</protein>
<keyword evidence="4" id="KW-1185">Reference proteome</keyword>
<dbReference type="Pfam" id="PF00196">
    <property type="entry name" value="GerE"/>
    <property type="match status" value="2"/>
</dbReference>
<dbReference type="InterPro" id="IPR039420">
    <property type="entry name" value="WalR-like"/>
</dbReference>
<feature type="domain" description="HTH luxR-type" evidence="2">
    <location>
        <begin position="224"/>
        <end position="289"/>
    </location>
</feature>
<dbReference type="CDD" id="cd06170">
    <property type="entry name" value="LuxR_C_like"/>
    <property type="match status" value="1"/>
</dbReference>
<dbReference type="GO" id="GO:0003677">
    <property type="term" value="F:DNA binding"/>
    <property type="evidence" value="ECO:0007669"/>
    <property type="project" value="UniProtKB-KW"/>
</dbReference>
<dbReference type="Gene3D" id="3.40.50.2300">
    <property type="match status" value="1"/>
</dbReference>
<comment type="caution">
    <text evidence="3">The sequence shown here is derived from an EMBL/GenBank/DDBJ whole genome shotgun (WGS) entry which is preliminary data.</text>
</comment>
<dbReference type="SUPFAM" id="SSF52172">
    <property type="entry name" value="CheY-like"/>
    <property type="match status" value="1"/>
</dbReference>
<accession>A0ABS4Z507</accession>
<proteinExistence type="predicted"/>
<name>A0ABS4Z507_9ACTN</name>
<evidence type="ECO:0000313" key="3">
    <source>
        <dbReference type="EMBL" id="MBP2416133.1"/>
    </source>
</evidence>
<dbReference type="PRINTS" id="PR00038">
    <property type="entry name" value="HTHLUXR"/>
</dbReference>
<keyword evidence="1 3" id="KW-0238">DNA-binding</keyword>
<dbReference type="InterPro" id="IPR036388">
    <property type="entry name" value="WH-like_DNA-bd_sf"/>
</dbReference>
<dbReference type="PANTHER" id="PTHR43214">
    <property type="entry name" value="TWO-COMPONENT RESPONSE REGULATOR"/>
    <property type="match status" value="1"/>
</dbReference>
<gene>
    <name evidence="3" type="ORF">JOF54_001055</name>
</gene>
<evidence type="ECO:0000256" key="1">
    <source>
        <dbReference type="ARBA" id="ARBA00023125"/>
    </source>
</evidence>
<dbReference type="SUPFAM" id="SSF46894">
    <property type="entry name" value="C-terminal effector domain of the bipartite response regulators"/>
    <property type="match status" value="2"/>
</dbReference>
<dbReference type="InterPro" id="IPR016032">
    <property type="entry name" value="Sig_transdc_resp-reg_C-effctor"/>
</dbReference>
<dbReference type="InterPro" id="IPR000792">
    <property type="entry name" value="Tscrpt_reg_LuxR_C"/>
</dbReference>
<dbReference type="PANTHER" id="PTHR43214:SF43">
    <property type="entry name" value="TWO-COMPONENT RESPONSE REGULATOR"/>
    <property type="match status" value="1"/>
</dbReference>
<dbReference type="SMART" id="SM00421">
    <property type="entry name" value="HTH_LUXR"/>
    <property type="match status" value="2"/>
</dbReference>
<dbReference type="RefSeq" id="WP_307803855.1">
    <property type="nucleotide sequence ID" value="NZ_BAAAMH010000018.1"/>
</dbReference>
<dbReference type="PROSITE" id="PS50043">
    <property type="entry name" value="HTH_LUXR_2"/>
    <property type="match status" value="1"/>
</dbReference>
<sequence>MLVVGGGARAAHAGLVLAAAETLTLRTHRPGEGGGGGRPDVVLVAFDQPAALEHALLEVRSGAGAARLVVLSEVDDPSVLAAAVRAGVDGWILPGTPAPEMVERLTRVAAGETGFCHVVTAMLVAVLRAGVAPPAAEPEVPPEPDPLTARERQVHDEVQVGRTIREIAQALSLSEVTVRWHATRAAKKLLRAVVPEPVPPVAAVVPAVAARALSLVPRPPRPVRPARRTTLSPAETRVAELVAQGLSNPQVAERLCISRHTVESHLKQIFAKLGVRSRVELTRALLTEAG</sequence>
<evidence type="ECO:0000313" key="4">
    <source>
        <dbReference type="Proteomes" id="UP000758168"/>
    </source>
</evidence>
<dbReference type="EMBL" id="JAGIOB010000001">
    <property type="protein sequence ID" value="MBP2416133.1"/>
    <property type="molecule type" value="Genomic_DNA"/>
</dbReference>
<dbReference type="InterPro" id="IPR011006">
    <property type="entry name" value="CheY-like_superfamily"/>
</dbReference>